<evidence type="ECO:0000259" key="2">
    <source>
        <dbReference type="Pfam" id="PF04235"/>
    </source>
</evidence>
<dbReference type="PANTHER" id="PTHR30590">
    <property type="entry name" value="INNER MEMBRANE PROTEIN"/>
    <property type="match status" value="1"/>
</dbReference>
<dbReference type="AlphaFoldDB" id="A0A4V1CC29"/>
<dbReference type="EMBL" id="CP038810">
    <property type="protein sequence ID" value="QBZ98044.1"/>
    <property type="molecule type" value="Genomic_DNA"/>
</dbReference>
<feature type="domain" description="DUF418" evidence="2">
    <location>
        <begin position="264"/>
        <end position="424"/>
    </location>
</feature>
<dbReference type="InterPro" id="IPR052529">
    <property type="entry name" value="Bact_Transport_Assoc"/>
</dbReference>
<keyword evidence="4" id="KW-1185">Reference proteome</keyword>
<reference evidence="3 4" key="1">
    <citation type="submission" date="2019-04" db="EMBL/GenBank/DDBJ databases">
        <title>Flavobacterium sp. GS03.</title>
        <authorList>
            <person name="Kim H."/>
        </authorList>
    </citation>
    <scope>NUCLEOTIDE SEQUENCE [LARGE SCALE GENOMIC DNA]</scope>
    <source>
        <strain evidence="3 4">GS03</strain>
    </source>
</reference>
<feature type="transmembrane region" description="Helical" evidence="1">
    <location>
        <begin position="21"/>
        <end position="41"/>
    </location>
</feature>
<organism evidence="3 4">
    <name type="scientific">Flavobacterium sangjuense</name>
    <dbReference type="NCBI Taxonomy" id="2518177"/>
    <lineage>
        <taxon>Bacteria</taxon>
        <taxon>Pseudomonadati</taxon>
        <taxon>Bacteroidota</taxon>
        <taxon>Flavobacteriia</taxon>
        <taxon>Flavobacteriales</taxon>
        <taxon>Flavobacteriaceae</taxon>
        <taxon>Flavobacterium</taxon>
    </lineage>
</organism>
<keyword evidence="1" id="KW-0812">Transmembrane</keyword>
<sequence length="431" mass="49958">MTTETEITPLQNDYRIQSLDVMRGIVLFGILLMNINGFGLARAYDDPTVSGGYEGWDLITWITTNLFFEGTMRGLFSLLFGVGMFVLLDRLEKSGAGIEAANIYFRRLSWMLVFGLVHGYLLLWVGEILYNYALMGFLLYSFRNLAPKKLISIAAVLFSLGVLWTYSDYTNNVKLISQVEEIKVYKAQGKELTKELIEADEKWKKRESERSAEGVQEYNDNMHKGYFDVVAFLVPVNNEFNMHDTFRYDLWDVLSMMLLGIAFFKLKILTAEKSYRFYLTMVLIGYGIGLSVNYYEIKTILDSDFSFLGFSKSYLTYDLGRVTVSMGHIGMIMILCKSPILMWLKIRLAAVGKMALTNYIMHSIICMIVFTGVGFGLFGKLQRHELLYVVFSIWIFQLILSPIWLKYFYFGPLEWGWRYLSYLKKYPFKKQ</sequence>
<dbReference type="Pfam" id="PF04235">
    <property type="entry name" value="DUF418"/>
    <property type="match status" value="1"/>
</dbReference>
<keyword evidence="1" id="KW-1133">Transmembrane helix</keyword>
<feature type="transmembrane region" description="Helical" evidence="1">
    <location>
        <begin position="150"/>
        <end position="167"/>
    </location>
</feature>
<accession>A0A4V1CC29</accession>
<proteinExistence type="predicted"/>
<evidence type="ECO:0000313" key="3">
    <source>
        <dbReference type="EMBL" id="QBZ98044.1"/>
    </source>
</evidence>
<feature type="transmembrane region" description="Helical" evidence="1">
    <location>
        <begin position="108"/>
        <end position="130"/>
    </location>
</feature>
<evidence type="ECO:0000313" key="4">
    <source>
        <dbReference type="Proteomes" id="UP000296862"/>
    </source>
</evidence>
<feature type="transmembrane region" description="Helical" evidence="1">
    <location>
        <begin position="322"/>
        <end position="344"/>
    </location>
</feature>
<protein>
    <recommendedName>
        <fullName evidence="2">DUF418 domain-containing protein</fullName>
    </recommendedName>
</protein>
<gene>
    <name evidence="3" type="ORF">GS03_01544</name>
</gene>
<feature type="transmembrane region" description="Helical" evidence="1">
    <location>
        <begin position="61"/>
        <end position="88"/>
    </location>
</feature>
<dbReference type="Proteomes" id="UP000296862">
    <property type="component" value="Chromosome"/>
</dbReference>
<name>A0A4V1CC29_9FLAO</name>
<dbReference type="KEGG" id="fsn:GS03_01544"/>
<feature type="transmembrane region" description="Helical" evidence="1">
    <location>
        <begin position="275"/>
        <end position="295"/>
    </location>
</feature>
<dbReference type="PANTHER" id="PTHR30590:SF2">
    <property type="entry name" value="INNER MEMBRANE PROTEIN"/>
    <property type="match status" value="1"/>
</dbReference>
<dbReference type="RefSeq" id="WP_210726608.1">
    <property type="nucleotide sequence ID" value="NZ_CP038810.1"/>
</dbReference>
<feature type="transmembrane region" description="Helical" evidence="1">
    <location>
        <begin position="386"/>
        <end position="405"/>
    </location>
</feature>
<dbReference type="InterPro" id="IPR007349">
    <property type="entry name" value="DUF418"/>
</dbReference>
<evidence type="ECO:0000256" key="1">
    <source>
        <dbReference type="SAM" id="Phobius"/>
    </source>
</evidence>
<feature type="transmembrane region" description="Helical" evidence="1">
    <location>
        <begin position="359"/>
        <end position="379"/>
    </location>
</feature>
<keyword evidence="1" id="KW-0472">Membrane</keyword>